<name>A0A926DF41_9FIRM</name>
<evidence type="ECO:0000313" key="3">
    <source>
        <dbReference type="Proteomes" id="UP000620366"/>
    </source>
</evidence>
<sequence>MDRPVTTLFLLVSADGKISTGETDDFDFDADLPRLPATAAGLAQYYALEQRTDLWSLCSGRVQAKIGVNERPRPERRTAVSFALVDNGHLRESGVKWFCSYAKELAIVTVNPDHPALCMREENLSVLLQERLDLGAALRWLRNQHGCERLTVQTGGTLNALLLRAGLLDYAELIVAPLFVGGSKTPTAIDGAPPAGLDELGMLRLVGCEALEHSYVRLRYQIMSEQKEKGLPV</sequence>
<dbReference type="EMBL" id="JACRSP010000005">
    <property type="protein sequence ID" value="MBC8537031.1"/>
    <property type="molecule type" value="Genomic_DNA"/>
</dbReference>
<dbReference type="InterPro" id="IPR024072">
    <property type="entry name" value="DHFR-like_dom_sf"/>
</dbReference>
<evidence type="ECO:0000313" key="2">
    <source>
        <dbReference type="EMBL" id="MBC8537031.1"/>
    </source>
</evidence>
<dbReference type="GO" id="GO:0009231">
    <property type="term" value="P:riboflavin biosynthetic process"/>
    <property type="evidence" value="ECO:0007669"/>
    <property type="project" value="InterPro"/>
</dbReference>
<organism evidence="2 3">
    <name type="scientific">Feifania hominis</name>
    <dbReference type="NCBI Taxonomy" id="2763660"/>
    <lineage>
        <taxon>Bacteria</taxon>
        <taxon>Bacillati</taxon>
        <taxon>Bacillota</taxon>
        <taxon>Clostridia</taxon>
        <taxon>Eubacteriales</taxon>
        <taxon>Feifaniaceae</taxon>
        <taxon>Feifania</taxon>
    </lineage>
</organism>
<dbReference type="Proteomes" id="UP000620366">
    <property type="component" value="Unassembled WGS sequence"/>
</dbReference>
<reference evidence="2" key="1">
    <citation type="submission" date="2020-08" db="EMBL/GenBank/DDBJ databases">
        <title>Genome public.</title>
        <authorList>
            <person name="Liu C."/>
            <person name="Sun Q."/>
        </authorList>
    </citation>
    <scope>NUCLEOTIDE SEQUENCE</scope>
    <source>
        <strain evidence="2">BX7</strain>
    </source>
</reference>
<comment type="caution">
    <text evidence="2">The sequence shown here is derived from an EMBL/GenBank/DDBJ whole genome shotgun (WGS) entry which is preliminary data.</text>
</comment>
<protein>
    <submittedName>
        <fullName evidence="2">Dihydrofolate reductase family protein</fullName>
    </submittedName>
</protein>
<feature type="domain" description="Bacterial bifunctional deaminase-reductase C-terminal" evidence="1">
    <location>
        <begin position="120"/>
        <end position="211"/>
    </location>
</feature>
<gene>
    <name evidence="2" type="ORF">H8695_10060</name>
</gene>
<dbReference type="InterPro" id="IPR002734">
    <property type="entry name" value="RibDG_C"/>
</dbReference>
<evidence type="ECO:0000259" key="1">
    <source>
        <dbReference type="Pfam" id="PF01872"/>
    </source>
</evidence>
<dbReference type="Gene3D" id="3.40.430.10">
    <property type="entry name" value="Dihydrofolate Reductase, subunit A"/>
    <property type="match status" value="1"/>
</dbReference>
<dbReference type="GO" id="GO:0008703">
    <property type="term" value="F:5-amino-6-(5-phosphoribosylamino)uracil reductase activity"/>
    <property type="evidence" value="ECO:0007669"/>
    <property type="project" value="InterPro"/>
</dbReference>
<accession>A0A926DF41</accession>
<proteinExistence type="predicted"/>
<dbReference type="RefSeq" id="WP_249301225.1">
    <property type="nucleotide sequence ID" value="NZ_JACRSP010000005.1"/>
</dbReference>
<dbReference type="SUPFAM" id="SSF53597">
    <property type="entry name" value="Dihydrofolate reductase-like"/>
    <property type="match status" value="1"/>
</dbReference>
<keyword evidence="3" id="KW-1185">Reference proteome</keyword>
<dbReference type="AlphaFoldDB" id="A0A926DF41"/>
<dbReference type="Pfam" id="PF01872">
    <property type="entry name" value="RibD_C"/>
    <property type="match status" value="1"/>
</dbReference>